<dbReference type="AlphaFoldDB" id="C9XY05"/>
<organism evidence="1 2">
    <name type="scientific">Cronobacter turicensis (strain DSM 18703 / CCUG 55852 / LMG 23827 / z3032)</name>
    <dbReference type="NCBI Taxonomy" id="693216"/>
    <lineage>
        <taxon>Bacteria</taxon>
        <taxon>Pseudomonadati</taxon>
        <taxon>Pseudomonadota</taxon>
        <taxon>Gammaproteobacteria</taxon>
        <taxon>Enterobacterales</taxon>
        <taxon>Enterobacteriaceae</taxon>
        <taxon>Cronobacter</taxon>
    </lineage>
</organism>
<keyword evidence="2" id="KW-1185">Reference proteome</keyword>
<sequence>MTTWKSLAESLVWYLFALCQRTVEVKERCQSVPFGYQRPAVEMNNMRIAHMRQAHNMRVWLKKLGMLCMRLKQKEKKI</sequence>
<reference evidence="1 2" key="1">
    <citation type="journal article" date="2010" name="J. Bacteriol.">
        <title>Complete Genome Sequence of Cronobacter turicensis LMG 23827, a foodborne pathogen causing deaths in neonates.</title>
        <authorList>
            <person name="Stephan R."/>
            <person name="Lehner A."/>
            <person name="Tischler P."/>
            <person name="Rattei T."/>
        </authorList>
    </citation>
    <scope>NUCLEOTIDE SEQUENCE [LARGE SCALE GENOMIC DNA]</scope>
    <source>
        <strain evidence="2">DSM 18703 / CCUG 55852 / LMG 23827 / z3032</strain>
    </source>
</reference>
<gene>
    <name evidence="1" type="ordered locus">Ctu_11390</name>
</gene>
<dbReference type="KEGG" id="ctu:CTU_11390"/>
<proteinExistence type="predicted"/>
<name>C9XY05_CROTZ</name>
<dbReference type="Proteomes" id="UP000002069">
    <property type="component" value="Chromosome"/>
</dbReference>
<reference evidence="2" key="2">
    <citation type="journal article" date="2011" name="J. Bacteriol.">
        <title>Complete genome sequence of Cronobacter turicensis LMG 23827, a food-borne pathogen causing deaths in neonates.</title>
        <authorList>
            <person name="Stephan R."/>
            <person name="Lehner A."/>
            <person name="Tischler P."/>
            <person name="Rattei T."/>
        </authorList>
    </citation>
    <scope>NUCLEOTIDE SEQUENCE [LARGE SCALE GENOMIC DNA]</scope>
    <source>
        <strain evidence="2">DSM 18703 / CCUG 55852 / LMG 23827 / z3032</strain>
    </source>
</reference>
<accession>C9XY05</accession>
<dbReference type="HOGENOM" id="CLU_2620107_0_0_6"/>
<dbReference type="EMBL" id="FN543093">
    <property type="protein sequence ID" value="CBA28880.1"/>
    <property type="molecule type" value="Genomic_DNA"/>
</dbReference>
<evidence type="ECO:0000313" key="2">
    <source>
        <dbReference type="Proteomes" id="UP000002069"/>
    </source>
</evidence>
<protein>
    <submittedName>
        <fullName evidence="1">Uncharacterized protein</fullName>
    </submittedName>
</protein>
<evidence type="ECO:0000313" key="1">
    <source>
        <dbReference type="EMBL" id="CBA28880.1"/>
    </source>
</evidence>